<dbReference type="GO" id="GO:0042500">
    <property type="term" value="F:aspartic endopeptidase activity, intramembrane cleaving"/>
    <property type="evidence" value="ECO:0007669"/>
    <property type="project" value="InterPro"/>
</dbReference>
<dbReference type="Proteomes" id="UP001378960">
    <property type="component" value="Unassembled WGS sequence"/>
</dbReference>
<feature type="transmembrane region" description="Helical" evidence="8">
    <location>
        <begin position="326"/>
        <end position="348"/>
    </location>
</feature>
<dbReference type="Pfam" id="PF04258">
    <property type="entry name" value="Peptidase_A22B"/>
    <property type="match status" value="1"/>
</dbReference>
<feature type="transmembrane region" description="Helical" evidence="8">
    <location>
        <begin position="221"/>
        <end position="243"/>
    </location>
</feature>
<dbReference type="SMART" id="SM00730">
    <property type="entry name" value="PSN"/>
    <property type="match status" value="1"/>
</dbReference>
<keyword evidence="3 8" id="KW-0812">Transmembrane</keyword>
<keyword evidence="4" id="KW-0378">Hydrolase</keyword>
<dbReference type="AlphaFoldDB" id="A0AAV5RAN4"/>
<sequence length="485" mass="55725">MNSTNSGWDISDRITYLLFDNQLINETIGTPILCEILTIILAVVTIIIGAHSSIIQPINAIDPTKSSQYFHSSDIDGKKSDEKIKENQITWSMVIILPIMASISLISMYYYSKKLNNGSLEMFMNKYLIIMSFISSSFVINYLFNAINRNLGLKFSIKGNNLMDDRFSITLSKDNEIHPIGLDVLNVTLPDKTDREKIIKEERLKELRNDILIDDQIVNYYISYGQIISIILAIIFTIIYYKYNNNKNWILNNIFGLMVVSMGISNTSIPNFQICSIFLILFFLYDIYFVFFTEIMVKVATEIEIPAKFILPNTVSKGESLIKMSILGLGDVALPGSLIALCLRFDLFKFHQLNKDKEFHYLQPYDKRYFINSIIGYIIGLIITVRFVKYTGNGQPALLYLVPCLLISVYGTAIYLGDLKLLWSYNEIIEETKGAEDDEEGDKFEYSEETKILISDIPPYDVKEDKLDKDYNYEVEYSSSEEEEI</sequence>
<evidence type="ECO:0000256" key="6">
    <source>
        <dbReference type="ARBA" id="ARBA00022989"/>
    </source>
</evidence>
<comment type="caution">
    <text evidence="9">The sequence shown here is derived from an EMBL/GenBank/DDBJ whole genome shotgun (WGS) entry which is preliminary data.</text>
</comment>
<evidence type="ECO:0000256" key="1">
    <source>
        <dbReference type="ARBA" id="ARBA00004477"/>
    </source>
</evidence>
<accession>A0AAV5RAN4</accession>
<evidence type="ECO:0000256" key="3">
    <source>
        <dbReference type="ARBA" id="ARBA00022692"/>
    </source>
</evidence>
<feature type="transmembrane region" description="Helical" evidence="8">
    <location>
        <begin position="369"/>
        <end position="391"/>
    </location>
</feature>
<dbReference type="InterPro" id="IPR007369">
    <property type="entry name" value="Peptidase_A22B_SPP"/>
</dbReference>
<organism evidence="9 10">
    <name type="scientific">Pichia kluyveri</name>
    <name type="common">Yeast</name>
    <dbReference type="NCBI Taxonomy" id="36015"/>
    <lineage>
        <taxon>Eukaryota</taxon>
        <taxon>Fungi</taxon>
        <taxon>Dikarya</taxon>
        <taxon>Ascomycota</taxon>
        <taxon>Saccharomycotina</taxon>
        <taxon>Pichiomycetes</taxon>
        <taxon>Pichiales</taxon>
        <taxon>Pichiaceae</taxon>
        <taxon>Pichia</taxon>
    </lineage>
</organism>
<dbReference type="EMBL" id="BTGB01000009">
    <property type="protein sequence ID" value="GMM47681.1"/>
    <property type="molecule type" value="Genomic_DNA"/>
</dbReference>
<dbReference type="GO" id="GO:0006465">
    <property type="term" value="P:signal peptide processing"/>
    <property type="evidence" value="ECO:0007669"/>
    <property type="project" value="TreeGrafter"/>
</dbReference>
<evidence type="ECO:0000256" key="5">
    <source>
        <dbReference type="ARBA" id="ARBA00022824"/>
    </source>
</evidence>
<feature type="transmembrane region" description="Helical" evidence="8">
    <location>
        <begin position="249"/>
        <end position="265"/>
    </location>
</feature>
<feature type="transmembrane region" description="Helical" evidence="8">
    <location>
        <begin position="123"/>
        <end position="144"/>
    </location>
</feature>
<comment type="similarity">
    <text evidence="2">Belongs to the peptidase A22B family.</text>
</comment>
<feature type="transmembrane region" description="Helical" evidence="8">
    <location>
        <begin position="272"/>
        <end position="291"/>
    </location>
</feature>
<dbReference type="PANTHER" id="PTHR12174:SF23">
    <property type="entry name" value="MINOR HISTOCOMPATIBILITY ANTIGEN H13"/>
    <property type="match status" value="1"/>
</dbReference>
<feature type="transmembrane region" description="Helical" evidence="8">
    <location>
        <begin position="28"/>
        <end position="50"/>
    </location>
</feature>
<gene>
    <name evidence="9" type="ORF">DAPK24_042790</name>
</gene>
<dbReference type="PANTHER" id="PTHR12174">
    <property type="entry name" value="SIGNAL PEPTIDE PEPTIDASE"/>
    <property type="match status" value="1"/>
</dbReference>
<comment type="subcellular location">
    <subcellularLocation>
        <location evidence="1">Endoplasmic reticulum membrane</location>
        <topology evidence="1">Multi-pass membrane protein</topology>
    </subcellularLocation>
</comment>
<reference evidence="9 10" key="1">
    <citation type="journal article" date="2023" name="Elife">
        <title>Identification of key yeast species and microbe-microbe interactions impacting larval growth of Drosophila in the wild.</title>
        <authorList>
            <person name="Mure A."/>
            <person name="Sugiura Y."/>
            <person name="Maeda R."/>
            <person name="Honda K."/>
            <person name="Sakurai N."/>
            <person name="Takahashi Y."/>
            <person name="Watada M."/>
            <person name="Katoh T."/>
            <person name="Gotoh A."/>
            <person name="Gotoh Y."/>
            <person name="Taniguchi I."/>
            <person name="Nakamura K."/>
            <person name="Hayashi T."/>
            <person name="Katayama T."/>
            <person name="Uemura T."/>
            <person name="Hattori Y."/>
        </authorList>
    </citation>
    <scope>NUCLEOTIDE SEQUENCE [LARGE SCALE GENOMIC DNA]</scope>
    <source>
        <strain evidence="9 10">PK-24</strain>
    </source>
</reference>
<evidence type="ECO:0000313" key="10">
    <source>
        <dbReference type="Proteomes" id="UP001378960"/>
    </source>
</evidence>
<dbReference type="GO" id="GO:0033619">
    <property type="term" value="P:membrane protein proteolysis"/>
    <property type="evidence" value="ECO:0007669"/>
    <property type="project" value="TreeGrafter"/>
</dbReference>
<proteinExistence type="inferred from homology"/>
<dbReference type="InterPro" id="IPR006639">
    <property type="entry name" value="Preselin/SPP"/>
</dbReference>
<keyword evidence="6 8" id="KW-1133">Transmembrane helix</keyword>
<evidence type="ECO:0000256" key="2">
    <source>
        <dbReference type="ARBA" id="ARBA00006859"/>
    </source>
</evidence>
<dbReference type="GO" id="GO:0098554">
    <property type="term" value="C:cytoplasmic side of endoplasmic reticulum membrane"/>
    <property type="evidence" value="ECO:0007669"/>
    <property type="project" value="TreeGrafter"/>
</dbReference>
<dbReference type="GO" id="GO:0098553">
    <property type="term" value="C:lumenal side of endoplasmic reticulum membrane"/>
    <property type="evidence" value="ECO:0007669"/>
    <property type="project" value="TreeGrafter"/>
</dbReference>
<evidence type="ECO:0000256" key="8">
    <source>
        <dbReference type="SAM" id="Phobius"/>
    </source>
</evidence>
<keyword evidence="7 8" id="KW-0472">Membrane</keyword>
<name>A0AAV5RAN4_PICKL</name>
<feature type="transmembrane region" description="Helical" evidence="8">
    <location>
        <begin position="397"/>
        <end position="416"/>
    </location>
</feature>
<keyword evidence="10" id="KW-1185">Reference proteome</keyword>
<evidence type="ECO:0000256" key="7">
    <source>
        <dbReference type="ARBA" id="ARBA00023136"/>
    </source>
</evidence>
<evidence type="ECO:0000256" key="4">
    <source>
        <dbReference type="ARBA" id="ARBA00022801"/>
    </source>
</evidence>
<protein>
    <submittedName>
        <fullName evidence="9">Aspartic endopeptidase</fullName>
    </submittedName>
</protein>
<keyword evidence="5" id="KW-0256">Endoplasmic reticulum</keyword>
<evidence type="ECO:0000313" key="9">
    <source>
        <dbReference type="EMBL" id="GMM47681.1"/>
    </source>
</evidence>
<feature type="transmembrane region" description="Helical" evidence="8">
    <location>
        <begin position="89"/>
        <end position="111"/>
    </location>
</feature>